<reference evidence="1 2" key="1">
    <citation type="submission" date="2019-08" db="EMBL/GenBank/DDBJ databases">
        <title>Genomes sequence of Algoriphagus aquimarinus ACAM450.</title>
        <authorList>
            <person name="Bowman J.P."/>
        </authorList>
    </citation>
    <scope>NUCLEOTIDE SEQUENCE [LARGE SCALE GENOMIC DNA]</scope>
    <source>
        <strain evidence="1 2">ACAM 450</strain>
    </source>
</reference>
<dbReference type="OrthoDB" id="840210at2"/>
<accession>A0A5C7AET0</accession>
<evidence type="ECO:0008006" key="3">
    <source>
        <dbReference type="Google" id="ProtNLM"/>
    </source>
</evidence>
<evidence type="ECO:0000313" key="1">
    <source>
        <dbReference type="EMBL" id="TXE06439.1"/>
    </source>
</evidence>
<name>A0A5C7AET0_9BACT</name>
<dbReference type="RefSeq" id="WP_146919637.1">
    <property type="nucleotide sequence ID" value="NZ_VORW01000015.1"/>
</dbReference>
<protein>
    <recommendedName>
        <fullName evidence="3">Natural product</fullName>
    </recommendedName>
</protein>
<evidence type="ECO:0000313" key="2">
    <source>
        <dbReference type="Proteomes" id="UP000321935"/>
    </source>
</evidence>
<comment type="caution">
    <text evidence="1">The sequence shown here is derived from an EMBL/GenBank/DDBJ whole genome shotgun (WGS) entry which is preliminary data.</text>
</comment>
<sequence>MKKLSLGKLKLASVEVLQRSQMVNIYGGSGSVPDCIDMKCGSDYPTAVCCGGTSCDSITNGYCKPNPIG</sequence>
<dbReference type="Proteomes" id="UP000321935">
    <property type="component" value="Unassembled WGS sequence"/>
</dbReference>
<gene>
    <name evidence="1" type="ORF">ESV85_16815</name>
</gene>
<dbReference type="AlphaFoldDB" id="A0A5C7AET0"/>
<proteinExistence type="predicted"/>
<dbReference type="EMBL" id="VORW01000015">
    <property type="protein sequence ID" value="TXE06439.1"/>
    <property type="molecule type" value="Genomic_DNA"/>
</dbReference>
<organism evidence="1 2">
    <name type="scientific">Algoriphagus aquimarinus</name>
    <dbReference type="NCBI Taxonomy" id="237018"/>
    <lineage>
        <taxon>Bacteria</taxon>
        <taxon>Pseudomonadati</taxon>
        <taxon>Bacteroidota</taxon>
        <taxon>Cytophagia</taxon>
        <taxon>Cytophagales</taxon>
        <taxon>Cyclobacteriaceae</taxon>
        <taxon>Algoriphagus</taxon>
    </lineage>
</organism>